<dbReference type="Proteomes" id="UP000306509">
    <property type="component" value="Unassembled WGS sequence"/>
</dbReference>
<name>A0A4U8Q5Z1_9FIRM</name>
<dbReference type="RefSeq" id="WP_138002672.1">
    <property type="nucleotide sequence ID" value="NZ_QGQD01000057.1"/>
</dbReference>
<organism evidence="1 2">
    <name type="scientific">Robinsoniella peoriensis</name>
    <dbReference type="NCBI Taxonomy" id="180332"/>
    <lineage>
        <taxon>Bacteria</taxon>
        <taxon>Bacillati</taxon>
        <taxon>Bacillota</taxon>
        <taxon>Clostridia</taxon>
        <taxon>Lachnospirales</taxon>
        <taxon>Lachnospiraceae</taxon>
        <taxon>Robinsoniella</taxon>
    </lineage>
</organism>
<evidence type="ECO:0000313" key="1">
    <source>
        <dbReference type="EMBL" id="TLD00177.1"/>
    </source>
</evidence>
<dbReference type="AlphaFoldDB" id="A0A4U8Q5Z1"/>
<dbReference type="InterPro" id="IPR014794">
    <property type="entry name" value="DUF1779"/>
</dbReference>
<dbReference type="STRING" id="180332.GCA_000797495_05154"/>
<protein>
    <recommendedName>
        <fullName evidence="3">TATA-box binding protein</fullName>
    </recommendedName>
</protein>
<accession>A0A4U8Q5Z1</accession>
<sequence length="245" mass="28154">MKKIWVAFIVLLWGVAGFQIIQGKEAAEENKLIEVFHTVGSEQKTSMVEYYGTYDKEYLPMEDREALLREVALKLGITKGMKVERTYEEKRQEVSLTKKAKHAVTTLRFITNEEGKETKQYMIASIALDKDMESALAHKKKLEKTLDDYTSQSRSSANVIGSYDGKLDLDKRNEVADEILGEMGAKIVTEHRDMQLYTIYAYTTYVSDYVMQEDQAVNVNIAMRYNEEEDKTYVYVATPVLGLDY</sequence>
<proteinExistence type="predicted"/>
<dbReference type="InterPro" id="IPR036209">
    <property type="entry name" value="YwmB-like_sf"/>
</dbReference>
<dbReference type="SUPFAM" id="SSF143842">
    <property type="entry name" value="YwmB-like"/>
    <property type="match status" value="1"/>
</dbReference>
<dbReference type="EMBL" id="QGQD01000057">
    <property type="protein sequence ID" value="TLD00177.1"/>
    <property type="molecule type" value="Genomic_DNA"/>
</dbReference>
<gene>
    <name evidence="1" type="ORF">DSM106044_02843</name>
</gene>
<keyword evidence="2" id="KW-1185">Reference proteome</keyword>
<dbReference type="Pfam" id="PF08680">
    <property type="entry name" value="DUF1779"/>
    <property type="match status" value="1"/>
</dbReference>
<evidence type="ECO:0008006" key="3">
    <source>
        <dbReference type="Google" id="ProtNLM"/>
    </source>
</evidence>
<dbReference type="Gene3D" id="3.30.360.40">
    <property type="entry name" value="YwmB-like"/>
    <property type="match status" value="1"/>
</dbReference>
<evidence type="ECO:0000313" key="2">
    <source>
        <dbReference type="Proteomes" id="UP000306509"/>
    </source>
</evidence>
<comment type="caution">
    <text evidence="1">The sequence shown here is derived from an EMBL/GenBank/DDBJ whole genome shotgun (WGS) entry which is preliminary data.</text>
</comment>
<reference evidence="1 2" key="1">
    <citation type="journal article" date="2019" name="Anaerobe">
        <title>Detection of Robinsoniella peoriensis in multiple bone samples of a trauma patient.</title>
        <authorList>
            <person name="Schrottner P."/>
            <person name="Hartwich K."/>
            <person name="Bunk B."/>
            <person name="Schober I."/>
            <person name="Helbig S."/>
            <person name="Rudolph W.W."/>
            <person name="Gunzer F."/>
        </authorList>
    </citation>
    <scope>NUCLEOTIDE SEQUENCE [LARGE SCALE GENOMIC DNA]</scope>
    <source>
        <strain evidence="1 2">DSM 106044</strain>
    </source>
</reference>